<evidence type="ECO:0000313" key="2">
    <source>
        <dbReference type="WBParaSite" id="nRc.2.0.1.t08761-RA"/>
    </source>
</evidence>
<protein>
    <submittedName>
        <fullName evidence="2">Uncharacterized protein</fullName>
    </submittedName>
</protein>
<name>A0A915I4S5_ROMCU</name>
<proteinExistence type="predicted"/>
<dbReference type="WBParaSite" id="nRc.2.0.1.t08761-RA">
    <property type="protein sequence ID" value="nRc.2.0.1.t08761-RA"/>
    <property type="gene ID" value="nRc.2.0.1.g08761"/>
</dbReference>
<organism evidence="1 2">
    <name type="scientific">Romanomermis culicivorax</name>
    <name type="common">Nematode worm</name>
    <dbReference type="NCBI Taxonomy" id="13658"/>
    <lineage>
        <taxon>Eukaryota</taxon>
        <taxon>Metazoa</taxon>
        <taxon>Ecdysozoa</taxon>
        <taxon>Nematoda</taxon>
        <taxon>Enoplea</taxon>
        <taxon>Dorylaimia</taxon>
        <taxon>Mermithida</taxon>
        <taxon>Mermithoidea</taxon>
        <taxon>Mermithidae</taxon>
        <taxon>Romanomermis</taxon>
    </lineage>
</organism>
<sequence>MPLFCSCSKVNQKIAIVLPWVWHPELDNIVYHICKDNPYCYQRFYFGQIAVRVPSLQYPIDMSEDATKENQKKSVLVYQPEYVLGYEPPFFELTLPSDAPGIQITHIGNKVAVTPIFKQPSVPVTGTK</sequence>
<dbReference type="Proteomes" id="UP000887565">
    <property type="component" value="Unplaced"/>
</dbReference>
<evidence type="ECO:0000313" key="1">
    <source>
        <dbReference type="Proteomes" id="UP000887565"/>
    </source>
</evidence>
<reference evidence="2" key="1">
    <citation type="submission" date="2022-11" db="UniProtKB">
        <authorList>
            <consortium name="WormBaseParasite"/>
        </authorList>
    </citation>
    <scope>IDENTIFICATION</scope>
</reference>
<dbReference type="AlphaFoldDB" id="A0A915I4S5"/>
<keyword evidence="1" id="KW-1185">Reference proteome</keyword>
<accession>A0A915I4S5</accession>